<evidence type="ECO:0000313" key="5">
    <source>
        <dbReference type="Proteomes" id="UP000450000"/>
    </source>
</evidence>
<evidence type="ECO:0000259" key="3">
    <source>
        <dbReference type="Pfam" id="PF04892"/>
    </source>
</evidence>
<evidence type="ECO:0000313" key="4">
    <source>
        <dbReference type="EMBL" id="MQS12573.1"/>
    </source>
</evidence>
<dbReference type="RefSeq" id="WP_153460910.1">
    <property type="nucleotide sequence ID" value="NZ_WBOF01000001.1"/>
</dbReference>
<feature type="region of interest" description="Disordered" evidence="1">
    <location>
        <begin position="1"/>
        <end position="20"/>
    </location>
</feature>
<dbReference type="InterPro" id="IPR053150">
    <property type="entry name" value="Teicoplanin_resist-assoc"/>
</dbReference>
<keyword evidence="2" id="KW-0472">Membrane</keyword>
<name>A0A6N7KSI5_9ACTN</name>
<dbReference type="AlphaFoldDB" id="A0A6N7KSI5"/>
<dbReference type="EMBL" id="WBOF01000001">
    <property type="protein sequence ID" value="MQS12573.1"/>
    <property type="molecule type" value="Genomic_DNA"/>
</dbReference>
<keyword evidence="5" id="KW-1185">Reference proteome</keyword>
<feature type="transmembrane region" description="Helical" evidence="2">
    <location>
        <begin position="136"/>
        <end position="158"/>
    </location>
</feature>
<reference evidence="4 5" key="1">
    <citation type="submission" date="2019-09" db="EMBL/GenBank/DDBJ databases">
        <title>Genome Sequences of Streptomyces kaniharaensis ATCC 21070.</title>
        <authorList>
            <person name="Zhu W."/>
            <person name="De Crecy-Lagard V."/>
            <person name="Richards N.G."/>
        </authorList>
    </citation>
    <scope>NUCLEOTIDE SEQUENCE [LARGE SCALE GENOMIC DNA]</scope>
    <source>
        <strain evidence="4 5">SF-557</strain>
    </source>
</reference>
<proteinExistence type="predicted"/>
<gene>
    <name evidence="4" type="ORF">F7Q99_09805</name>
</gene>
<feature type="compositionally biased region" description="Basic and acidic residues" evidence="1">
    <location>
        <begin position="1"/>
        <end position="19"/>
    </location>
</feature>
<dbReference type="PANTHER" id="PTHR36834:SF1">
    <property type="entry name" value="INTEGRAL MEMBRANE PROTEIN"/>
    <property type="match status" value="1"/>
</dbReference>
<keyword evidence="2" id="KW-1133">Transmembrane helix</keyword>
<evidence type="ECO:0000256" key="1">
    <source>
        <dbReference type="SAM" id="MobiDB-lite"/>
    </source>
</evidence>
<dbReference type="OrthoDB" id="4335551at2"/>
<protein>
    <submittedName>
        <fullName evidence="4">VanZ family protein</fullName>
    </submittedName>
</protein>
<feature type="transmembrane region" description="Helical" evidence="2">
    <location>
        <begin position="105"/>
        <end position="124"/>
    </location>
</feature>
<dbReference type="Proteomes" id="UP000450000">
    <property type="component" value="Unassembled WGS sequence"/>
</dbReference>
<dbReference type="PANTHER" id="PTHR36834">
    <property type="entry name" value="MEMBRANE PROTEIN-RELATED"/>
    <property type="match status" value="1"/>
</dbReference>
<feature type="transmembrane region" description="Helical" evidence="2">
    <location>
        <begin position="72"/>
        <end position="93"/>
    </location>
</feature>
<comment type="caution">
    <text evidence="4">The sequence shown here is derived from an EMBL/GenBank/DDBJ whole genome shotgun (WGS) entry which is preliminary data.</text>
</comment>
<accession>A0A6N7KSI5</accession>
<sequence length="195" mass="20972">MQRDGTRTGDERSGVRTDTRPAAAVHRSLRQVGVAGLAVHLTLVLWLVLRPLPVAWVYDANLTPLASLRSSTVWQVVGELLLLAPLGVLLPLAGGRLRARWLPSFLRTTGASALLATGLEFLSSWTPGHVLNVDHILFAVIGVAVAHIAFVPAMRALLRDRRPRVRAPKVTTRVTPPVAAVASARVYAEPTSPTP</sequence>
<dbReference type="InterPro" id="IPR006976">
    <property type="entry name" value="VanZ-like"/>
</dbReference>
<keyword evidence="2" id="KW-0812">Transmembrane</keyword>
<evidence type="ECO:0000256" key="2">
    <source>
        <dbReference type="SAM" id="Phobius"/>
    </source>
</evidence>
<organism evidence="4 5">
    <name type="scientific">Streptomyces kaniharaensis</name>
    <dbReference type="NCBI Taxonomy" id="212423"/>
    <lineage>
        <taxon>Bacteria</taxon>
        <taxon>Bacillati</taxon>
        <taxon>Actinomycetota</taxon>
        <taxon>Actinomycetes</taxon>
        <taxon>Kitasatosporales</taxon>
        <taxon>Streptomycetaceae</taxon>
        <taxon>Streptomyces</taxon>
    </lineage>
</organism>
<feature type="transmembrane region" description="Helical" evidence="2">
    <location>
        <begin position="32"/>
        <end position="52"/>
    </location>
</feature>
<feature type="domain" description="VanZ-like" evidence="3">
    <location>
        <begin position="38"/>
        <end position="150"/>
    </location>
</feature>
<dbReference type="Pfam" id="PF04892">
    <property type="entry name" value="VanZ"/>
    <property type="match status" value="1"/>
</dbReference>